<dbReference type="FunFam" id="4.10.240.10:FF:000006">
    <property type="entry name" value="Positive regulator of purine utilization"/>
    <property type="match status" value="1"/>
</dbReference>
<evidence type="ECO:0000313" key="10">
    <source>
        <dbReference type="EMBL" id="KAJ5592888.1"/>
    </source>
</evidence>
<keyword evidence="7" id="KW-0539">Nucleus</keyword>
<keyword evidence="6" id="KW-0804">Transcription</keyword>
<dbReference type="InterPro" id="IPR036864">
    <property type="entry name" value="Zn2-C6_fun-type_DNA-bd_sf"/>
</dbReference>
<keyword evidence="3" id="KW-0862">Zinc</keyword>
<feature type="compositionally biased region" description="Polar residues" evidence="8">
    <location>
        <begin position="16"/>
        <end position="49"/>
    </location>
</feature>
<feature type="region of interest" description="Disordered" evidence="8">
    <location>
        <begin position="160"/>
        <end position="179"/>
    </location>
</feature>
<comment type="caution">
    <text evidence="10">The sequence shown here is derived from an EMBL/GenBank/DDBJ whole genome shotgun (WGS) entry which is preliminary data.</text>
</comment>
<evidence type="ECO:0000256" key="5">
    <source>
        <dbReference type="ARBA" id="ARBA00023125"/>
    </source>
</evidence>
<dbReference type="CDD" id="cd14723">
    <property type="entry name" value="ZIP_Ppr1"/>
    <property type="match status" value="1"/>
</dbReference>
<protein>
    <recommendedName>
        <fullName evidence="9">Zn(2)-C6 fungal-type domain-containing protein</fullName>
    </recommendedName>
</protein>
<dbReference type="CDD" id="cd00067">
    <property type="entry name" value="GAL4"/>
    <property type="match status" value="1"/>
</dbReference>
<gene>
    <name evidence="10" type="ORF">N7537_009792</name>
</gene>
<dbReference type="SUPFAM" id="SSF57701">
    <property type="entry name" value="Zn2/Cys6 DNA-binding domain"/>
    <property type="match status" value="1"/>
</dbReference>
<keyword evidence="11" id="KW-1185">Reference proteome</keyword>
<dbReference type="PANTHER" id="PTHR47782">
    <property type="entry name" value="ZN(II)2CYS6 TRANSCRIPTION FACTOR (EUROFUNG)-RELATED"/>
    <property type="match status" value="1"/>
</dbReference>
<evidence type="ECO:0000256" key="8">
    <source>
        <dbReference type="SAM" id="MobiDB-lite"/>
    </source>
</evidence>
<dbReference type="InterPro" id="IPR052202">
    <property type="entry name" value="Yeast_MetPath_Reg"/>
</dbReference>
<dbReference type="GO" id="GO:0000981">
    <property type="term" value="F:DNA-binding transcription factor activity, RNA polymerase II-specific"/>
    <property type="evidence" value="ECO:0007669"/>
    <property type="project" value="InterPro"/>
</dbReference>
<feature type="compositionally biased region" description="Low complexity" evidence="8">
    <location>
        <begin position="161"/>
        <end position="173"/>
    </location>
</feature>
<comment type="subcellular location">
    <subcellularLocation>
        <location evidence="1">Nucleus</location>
    </subcellularLocation>
</comment>
<dbReference type="GeneID" id="81591088"/>
<dbReference type="GO" id="GO:0043565">
    <property type="term" value="F:sequence-specific DNA binding"/>
    <property type="evidence" value="ECO:0007669"/>
    <property type="project" value="TreeGrafter"/>
</dbReference>
<evidence type="ECO:0000256" key="3">
    <source>
        <dbReference type="ARBA" id="ARBA00022833"/>
    </source>
</evidence>
<dbReference type="InterPro" id="IPR001138">
    <property type="entry name" value="Zn2Cys6_DnaBD"/>
</dbReference>
<evidence type="ECO:0000313" key="11">
    <source>
        <dbReference type="Proteomes" id="UP001213799"/>
    </source>
</evidence>
<dbReference type="PROSITE" id="PS00463">
    <property type="entry name" value="ZN2_CY6_FUNGAL_1"/>
    <property type="match status" value="1"/>
</dbReference>
<evidence type="ECO:0000256" key="2">
    <source>
        <dbReference type="ARBA" id="ARBA00022723"/>
    </source>
</evidence>
<evidence type="ECO:0000259" key="9">
    <source>
        <dbReference type="PROSITE" id="PS50048"/>
    </source>
</evidence>
<sequence length="391" mass="44200">MLKHPSPTLENKRSPLPNSKSSIKTSRKSLPTSPLTSENPKPKSNQTTEPPAPPFRSVSACNRCRLRKHRCDQRLPRCESCEKAQVRCVGYDPLTKQEVPRSYVAFLESRVSYLNQVLIDHGIGFKPAIAYDEEEALKMEAGQSPRFESRGLRDARELPEQMQTQPQTQMGMGARMSRKRKLTPYEDAIPTRQVKRLAQLNVLLTELLTDGCQHRECSRDPARGYMRAARRRRGQDDSLEQRLPWSPRSLDSINHSDSRTTRSVSPVSVHEPSQYPGRTHGRGSSLLSAETVLRSDHGREVHDMKRQPGIELDLGEFESEMPSIKPVAESGEVGTANGVRRFNDSSRASSPEEGCSSPEPKFDIAADLLRGRRERERANYDLLDEFLVDWA</sequence>
<keyword evidence="4" id="KW-0805">Transcription regulation</keyword>
<name>A0AAD6GW16_9EURO</name>
<evidence type="ECO:0000256" key="1">
    <source>
        <dbReference type="ARBA" id="ARBA00004123"/>
    </source>
</evidence>
<organism evidence="10 11">
    <name type="scientific">Penicillium hordei</name>
    <dbReference type="NCBI Taxonomy" id="40994"/>
    <lineage>
        <taxon>Eukaryota</taxon>
        <taxon>Fungi</taxon>
        <taxon>Dikarya</taxon>
        <taxon>Ascomycota</taxon>
        <taxon>Pezizomycotina</taxon>
        <taxon>Eurotiomycetes</taxon>
        <taxon>Eurotiomycetidae</taxon>
        <taxon>Eurotiales</taxon>
        <taxon>Aspergillaceae</taxon>
        <taxon>Penicillium</taxon>
    </lineage>
</organism>
<reference evidence="10" key="1">
    <citation type="journal article" date="2023" name="IMA Fungus">
        <title>Comparative genomic study of the Penicillium genus elucidates a diverse pangenome and 15 lateral gene transfer events.</title>
        <authorList>
            <person name="Petersen C."/>
            <person name="Sorensen T."/>
            <person name="Nielsen M.R."/>
            <person name="Sondergaard T.E."/>
            <person name="Sorensen J.L."/>
            <person name="Fitzpatrick D.A."/>
            <person name="Frisvad J.C."/>
            <person name="Nielsen K.L."/>
        </authorList>
    </citation>
    <scope>NUCLEOTIDE SEQUENCE</scope>
    <source>
        <strain evidence="10">IBT 12815</strain>
    </source>
</reference>
<dbReference type="Gene3D" id="4.10.240.10">
    <property type="entry name" value="Zn(2)-C6 fungal-type DNA-binding domain"/>
    <property type="match status" value="1"/>
</dbReference>
<feature type="region of interest" description="Disordered" evidence="8">
    <location>
        <begin position="223"/>
        <end position="284"/>
    </location>
</feature>
<dbReference type="Proteomes" id="UP001213799">
    <property type="component" value="Unassembled WGS sequence"/>
</dbReference>
<dbReference type="Pfam" id="PF00172">
    <property type="entry name" value="Zn_clus"/>
    <property type="match status" value="1"/>
</dbReference>
<dbReference type="GO" id="GO:0008270">
    <property type="term" value="F:zinc ion binding"/>
    <property type="evidence" value="ECO:0007669"/>
    <property type="project" value="InterPro"/>
</dbReference>
<evidence type="ECO:0000256" key="4">
    <source>
        <dbReference type="ARBA" id="ARBA00023015"/>
    </source>
</evidence>
<dbReference type="AlphaFoldDB" id="A0AAD6GW16"/>
<dbReference type="SMART" id="SM00066">
    <property type="entry name" value="GAL4"/>
    <property type="match status" value="1"/>
</dbReference>
<dbReference type="RefSeq" id="XP_056749514.1">
    <property type="nucleotide sequence ID" value="XM_056900846.1"/>
</dbReference>
<feature type="region of interest" description="Disordered" evidence="8">
    <location>
        <begin position="1"/>
        <end position="58"/>
    </location>
</feature>
<dbReference type="EMBL" id="JAQJAE010000005">
    <property type="protein sequence ID" value="KAJ5592888.1"/>
    <property type="molecule type" value="Genomic_DNA"/>
</dbReference>
<dbReference type="GO" id="GO:0005634">
    <property type="term" value="C:nucleus"/>
    <property type="evidence" value="ECO:0007669"/>
    <property type="project" value="UniProtKB-SubCell"/>
</dbReference>
<dbReference type="PANTHER" id="PTHR47782:SF1">
    <property type="entry name" value="PYRIMIDINE PATHWAY REGULATORY PROTEIN 1"/>
    <property type="match status" value="1"/>
</dbReference>
<keyword evidence="5" id="KW-0238">DNA-binding</keyword>
<reference evidence="10" key="2">
    <citation type="submission" date="2023-01" db="EMBL/GenBank/DDBJ databases">
        <authorList>
            <person name="Petersen C."/>
        </authorList>
    </citation>
    <scope>NUCLEOTIDE SEQUENCE</scope>
    <source>
        <strain evidence="10">IBT 12815</strain>
    </source>
</reference>
<evidence type="ECO:0000256" key="7">
    <source>
        <dbReference type="ARBA" id="ARBA00023242"/>
    </source>
</evidence>
<evidence type="ECO:0000256" key="6">
    <source>
        <dbReference type="ARBA" id="ARBA00023163"/>
    </source>
</evidence>
<proteinExistence type="predicted"/>
<keyword evidence="2" id="KW-0479">Metal-binding</keyword>
<dbReference type="PROSITE" id="PS50048">
    <property type="entry name" value="ZN2_CY6_FUNGAL_2"/>
    <property type="match status" value="1"/>
</dbReference>
<accession>A0AAD6GW16</accession>
<dbReference type="GO" id="GO:0045944">
    <property type="term" value="P:positive regulation of transcription by RNA polymerase II"/>
    <property type="evidence" value="ECO:0007669"/>
    <property type="project" value="TreeGrafter"/>
</dbReference>
<feature type="compositionally biased region" description="Low complexity" evidence="8">
    <location>
        <begin position="349"/>
        <end position="359"/>
    </location>
</feature>
<feature type="domain" description="Zn(2)-C6 fungal-type" evidence="9">
    <location>
        <begin position="60"/>
        <end position="89"/>
    </location>
</feature>
<feature type="region of interest" description="Disordered" evidence="8">
    <location>
        <begin position="326"/>
        <end position="361"/>
    </location>
</feature>